<dbReference type="Pfam" id="PF12833">
    <property type="entry name" value="HTH_18"/>
    <property type="match status" value="1"/>
</dbReference>
<dbReference type="PROSITE" id="PS01124">
    <property type="entry name" value="HTH_ARAC_FAMILY_2"/>
    <property type="match status" value="1"/>
</dbReference>
<reference evidence="6" key="1">
    <citation type="journal article" date="2019" name="Int. J. Syst. Evol. Microbiol.">
        <title>The Global Catalogue of Microorganisms (GCM) 10K type strain sequencing project: providing services to taxonomists for standard genome sequencing and annotation.</title>
        <authorList>
            <consortium name="The Broad Institute Genomics Platform"/>
            <consortium name="The Broad Institute Genome Sequencing Center for Infectious Disease"/>
            <person name="Wu L."/>
            <person name="Ma J."/>
        </authorList>
    </citation>
    <scope>NUCLEOTIDE SEQUENCE [LARGE SCALE GENOMIC DNA]</scope>
    <source>
        <strain evidence="6">JCM 16902</strain>
    </source>
</reference>
<dbReference type="PROSITE" id="PS00041">
    <property type="entry name" value="HTH_ARAC_FAMILY_1"/>
    <property type="match status" value="1"/>
</dbReference>
<feature type="domain" description="HTH araC/xylS-type" evidence="4">
    <location>
        <begin position="137"/>
        <end position="236"/>
    </location>
</feature>
<sequence>MVITGKNGELRLYAVHHGSWALAGVREETSIGHRRFLLRRSIPLTGFEIAPETTAHVIGMPAEALPSLLDDAELTGSLTLPEARLLLSHLALTHELRPSLSNSGAQAARDAVVELLHGLLHKVANGNDANRLPSLVQLARRHADEHLQDPDLSPAAMARELHISVRSLHRAFAATGESAMAYVRRRRLEGVRRDLALGSGRSLAKVAVRWQFTDSSHLNRTFVRHYGLTPAQFTGAAKPCAAGCDETSGL</sequence>
<protein>
    <recommendedName>
        <fullName evidence="4">HTH araC/xylS-type domain-containing protein</fullName>
    </recommendedName>
</protein>
<evidence type="ECO:0000313" key="5">
    <source>
        <dbReference type="EMBL" id="GAA3614170.1"/>
    </source>
</evidence>
<keyword evidence="1" id="KW-0805">Transcription regulation</keyword>
<evidence type="ECO:0000259" key="4">
    <source>
        <dbReference type="PROSITE" id="PS01124"/>
    </source>
</evidence>
<dbReference type="Proteomes" id="UP001501074">
    <property type="component" value="Unassembled WGS sequence"/>
</dbReference>
<accession>A0ABP6ZQA2</accession>
<evidence type="ECO:0000256" key="3">
    <source>
        <dbReference type="ARBA" id="ARBA00023163"/>
    </source>
</evidence>
<keyword evidence="6" id="KW-1185">Reference proteome</keyword>
<keyword evidence="2" id="KW-0238">DNA-binding</keyword>
<comment type="caution">
    <text evidence="5">The sequence shown here is derived from an EMBL/GenBank/DDBJ whole genome shotgun (WGS) entry which is preliminary data.</text>
</comment>
<dbReference type="InterPro" id="IPR018062">
    <property type="entry name" value="HTH_AraC-typ_CS"/>
</dbReference>
<keyword evidence="3" id="KW-0804">Transcription</keyword>
<dbReference type="SMART" id="SM00342">
    <property type="entry name" value="HTH_ARAC"/>
    <property type="match status" value="1"/>
</dbReference>
<gene>
    <name evidence="5" type="ORF">GCM10022223_33010</name>
</gene>
<dbReference type="SUPFAM" id="SSF46689">
    <property type="entry name" value="Homeodomain-like"/>
    <property type="match status" value="1"/>
</dbReference>
<dbReference type="Gene3D" id="1.10.10.60">
    <property type="entry name" value="Homeodomain-like"/>
    <property type="match status" value="1"/>
</dbReference>
<dbReference type="RefSeq" id="WP_231487620.1">
    <property type="nucleotide sequence ID" value="NZ_BAAAZO010000005.1"/>
</dbReference>
<evidence type="ECO:0000256" key="1">
    <source>
        <dbReference type="ARBA" id="ARBA00023015"/>
    </source>
</evidence>
<dbReference type="EMBL" id="BAAAZO010000005">
    <property type="protein sequence ID" value="GAA3614170.1"/>
    <property type="molecule type" value="Genomic_DNA"/>
</dbReference>
<dbReference type="InterPro" id="IPR009057">
    <property type="entry name" value="Homeodomain-like_sf"/>
</dbReference>
<dbReference type="InterPro" id="IPR050204">
    <property type="entry name" value="AraC_XylS_family_regulators"/>
</dbReference>
<evidence type="ECO:0000256" key="2">
    <source>
        <dbReference type="ARBA" id="ARBA00023125"/>
    </source>
</evidence>
<name>A0ABP6ZQA2_9ACTN</name>
<dbReference type="PANTHER" id="PTHR46796">
    <property type="entry name" value="HTH-TYPE TRANSCRIPTIONAL ACTIVATOR RHAS-RELATED"/>
    <property type="match status" value="1"/>
</dbReference>
<dbReference type="PANTHER" id="PTHR46796:SF6">
    <property type="entry name" value="ARAC SUBFAMILY"/>
    <property type="match status" value="1"/>
</dbReference>
<organism evidence="5 6">
    <name type="scientific">Kineosporia mesophila</name>
    <dbReference type="NCBI Taxonomy" id="566012"/>
    <lineage>
        <taxon>Bacteria</taxon>
        <taxon>Bacillati</taxon>
        <taxon>Actinomycetota</taxon>
        <taxon>Actinomycetes</taxon>
        <taxon>Kineosporiales</taxon>
        <taxon>Kineosporiaceae</taxon>
        <taxon>Kineosporia</taxon>
    </lineage>
</organism>
<evidence type="ECO:0000313" key="6">
    <source>
        <dbReference type="Proteomes" id="UP001501074"/>
    </source>
</evidence>
<proteinExistence type="predicted"/>
<dbReference type="InterPro" id="IPR018060">
    <property type="entry name" value="HTH_AraC"/>
</dbReference>